<dbReference type="InterPro" id="IPR035439">
    <property type="entry name" value="UPF0145_dom_sf"/>
</dbReference>
<organism evidence="2 3">
    <name type="scientific">Lojkania enalia</name>
    <dbReference type="NCBI Taxonomy" id="147567"/>
    <lineage>
        <taxon>Eukaryota</taxon>
        <taxon>Fungi</taxon>
        <taxon>Dikarya</taxon>
        <taxon>Ascomycota</taxon>
        <taxon>Pezizomycotina</taxon>
        <taxon>Dothideomycetes</taxon>
        <taxon>Pleosporomycetidae</taxon>
        <taxon>Pleosporales</taxon>
        <taxon>Pleosporales incertae sedis</taxon>
        <taxon>Lojkania</taxon>
    </lineage>
</organism>
<dbReference type="Proteomes" id="UP000800093">
    <property type="component" value="Unassembled WGS sequence"/>
</dbReference>
<accession>A0A9P4TR35</accession>
<dbReference type="AlphaFoldDB" id="A0A9P4TR35"/>
<comment type="caution">
    <text evidence="2">The sequence shown here is derived from an EMBL/GenBank/DDBJ whole genome shotgun (WGS) entry which is preliminary data.</text>
</comment>
<feature type="non-terminal residue" evidence="2">
    <location>
        <position position="1"/>
    </location>
</feature>
<protein>
    <submittedName>
        <fullName evidence="2">UPF0145 domain protein</fullName>
    </submittedName>
</protein>
<dbReference type="Gene3D" id="3.30.110.70">
    <property type="entry name" value="Hypothetical protein apc22750. Chain B"/>
    <property type="match status" value="1"/>
</dbReference>
<dbReference type="PANTHER" id="PTHR34068">
    <property type="entry name" value="UPF0145 PROTEIN YBJQ"/>
    <property type="match status" value="1"/>
</dbReference>
<dbReference type="InterPro" id="IPR002765">
    <property type="entry name" value="UPF0145_YbjQ-like"/>
</dbReference>
<dbReference type="PANTHER" id="PTHR34068:SF2">
    <property type="entry name" value="UPF0145 PROTEIN SCO3412"/>
    <property type="match status" value="1"/>
</dbReference>
<dbReference type="OrthoDB" id="68104at2759"/>
<evidence type="ECO:0000256" key="1">
    <source>
        <dbReference type="ARBA" id="ARBA00010751"/>
    </source>
</evidence>
<dbReference type="Pfam" id="PF01906">
    <property type="entry name" value="YbjQ_1"/>
    <property type="match status" value="1"/>
</dbReference>
<comment type="similarity">
    <text evidence="1">Belongs to the UPF0145 family.</text>
</comment>
<keyword evidence="3" id="KW-1185">Reference proteome</keyword>
<proteinExistence type="inferred from homology"/>
<evidence type="ECO:0000313" key="2">
    <source>
        <dbReference type="EMBL" id="KAF2271116.1"/>
    </source>
</evidence>
<dbReference type="EMBL" id="ML986578">
    <property type="protein sequence ID" value="KAF2271116.1"/>
    <property type="molecule type" value="Genomic_DNA"/>
</dbReference>
<evidence type="ECO:0000313" key="3">
    <source>
        <dbReference type="Proteomes" id="UP000800093"/>
    </source>
</evidence>
<gene>
    <name evidence="2" type="ORF">CC78DRAFT_588951</name>
</gene>
<name>A0A9P4TR35_9PLEO</name>
<reference evidence="3" key="1">
    <citation type="journal article" date="2020" name="Stud. Mycol.">
        <title>101 Dothideomycetes genomes: A test case for predicting lifestyles and emergence of pathogens.</title>
        <authorList>
            <person name="Haridas S."/>
            <person name="Albert R."/>
            <person name="Binder M."/>
            <person name="Bloem J."/>
            <person name="LaButti K."/>
            <person name="Salamov A."/>
            <person name="Andreopoulos B."/>
            <person name="Baker S."/>
            <person name="Barry K."/>
            <person name="Bills G."/>
            <person name="Bluhm B."/>
            <person name="Cannon C."/>
            <person name="Castanera R."/>
            <person name="Culley D."/>
            <person name="Daum C."/>
            <person name="Ezra D."/>
            <person name="Gonzalez J."/>
            <person name="Henrissat B."/>
            <person name="Kuo A."/>
            <person name="Liang C."/>
            <person name="Lipzen A."/>
            <person name="Lutzoni F."/>
            <person name="Magnuson J."/>
            <person name="Mondo S."/>
            <person name="Nolan M."/>
            <person name="Ohm R."/>
            <person name="Pangilinan J."/>
            <person name="Park H.-J."/>
            <person name="Ramirez L."/>
            <person name="Alfaro M."/>
            <person name="Sun H."/>
            <person name="Tritt A."/>
            <person name="Yoshinaga Y."/>
            <person name="Zwiers L.-H."/>
            <person name="Turgeon B."/>
            <person name="Goodwin S."/>
            <person name="Spatafora J."/>
            <person name="Crous P."/>
            <person name="Grigoriev I."/>
        </authorList>
    </citation>
    <scope>NUCLEOTIDE SEQUENCE [LARGE SCALE GENOMIC DNA]</scope>
    <source>
        <strain evidence="3">CBS 304.66</strain>
    </source>
</reference>
<dbReference type="SUPFAM" id="SSF117782">
    <property type="entry name" value="YbjQ-like"/>
    <property type="match status" value="1"/>
</dbReference>
<sequence length="132" mass="14164">FTDTHGVVTSTLNDLPGYKVITVLGTIYGLSARSRNIGAEVFAALKSTIGGELKLLTTLLYTSRGQAIERIVGECITRSGNAIIALRLDMNELMNIAQVCAHETPCVAQIKEPLGLGIAFEPFYSLLGPRVI</sequence>